<accession>A0A1E1LR55</accession>
<evidence type="ECO:0000313" key="4">
    <source>
        <dbReference type="Proteomes" id="UP000178912"/>
    </source>
</evidence>
<name>A0A1E1LR55_9HELO</name>
<dbReference type="Pfam" id="PF24852">
    <property type="entry name" value="DUF7726"/>
    <property type="match status" value="1"/>
</dbReference>
<evidence type="ECO:0000313" key="3">
    <source>
        <dbReference type="EMBL" id="CZT12967.1"/>
    </source>
</evidence>
<dbReference type="InterPro" id="IPR056143">
    <property type="entry name" value="DUF7726"/>
</dbReference>
<evidence type="ECO:0000256" key="1">
    <source>
        <dbReference type="SAM" id="MobiDB-lite"/>
    </source>
</evidence>
<feature type="compositionally biased region" description="Acidic residues" evidence="1">
    <location>
        <begin position="28"/>
        <end position="39"/>
    </location>
</feature>
<proteinExistence type="predicted"/>
<keyword evidence="4" id="KW-1185">Reference proteome</keyword>
<dbReference type="AlphaFoldDB" id="A0A1E1LR55"/>
<dbReference type="Proteomes" id="UP000178912">
    <property type="component" value="Unassembled WGS sequence"/>
</dbReference>
<reference evidence="4" key="1">
    <citation type="submission" date="2016-03" db="EMBL/GenBank/DDBJ databases">
        <authorList>
            <person name="Guldener U."/>
        </authorList>
    </citation>
    <scope>NUCLEOTIDE SEQUENCE [LARGE SCALE GENOMIC DNA]</scope>
    <source>
        <strain evidence="4">04CH-RAC-A.6.1</strain>
    </source>
</reference>
<gene>
    <name evidence="3" type="ORF">RAG0_16597</name>
</gene>
<sequence>MAAANAWENASTENPLSLKRTAEHSEHDDEESDEESDEEIYITHNCDQIRRKIHAFINSGEMKVGEFQKAIVVEQAARTKAVGVTHMYKHSDTFYQREAEGKKIAPRKKTTKTATAEADARGSPDDITLEGEAECAVPIFDTSDEIRKKIRAYLAASSGTQADFPREIAKPYHDGRKIQSKVLK</sequence>
<dbReference type="OrthoDB" id="2592504at2759"/>
<feature type="region of interest" description="Disordered" evidence="1">
    <location>
        <begin position="103"/>
        <end position="126"/>
    </location>
</feature>
<organism evidence="3 4">
    <name type="scientific">Rhynchosporium agropyri</name>
    <dbReference type="NCBI Taxonomy" id="914238"/>
    <lineage>
        <taxon>Eukaryota</taxon>
        <taxon>Fungi</taxon>
        <taxon>Dikarya</taxon>
        <taxon>Ascomycota</taxon>
        <taxon>Pezizomycotina</taxon>
        <taxon>Leotiomycetes</taxon>
        <taxon>Helotiales</taxon>
        <taxon>Ploettnerulaceae</taxon>
        <taxon>Rhynchosporium</taxon>
    </lineage>
</organism>
<dbReference type="PANTHER" id="PTHR42339">
    <property type="entry name" value="HISTONE H1"/>
    <property type="match status" value="1"/>
</dbReference>
<evidence type="ECO:0000259" key="2">
    <source>
        <dbReference type="Pfam" id="PF24852"/>
    </source>
</evidence>
<protein>
    <recommendedName>
        <fullName evidence="2">DUF7726 domain-containing protein</fullName>
    </recommendedName>
</protein>
<dbReference type="PANTHER" id="PTHR42339:SF1">
    <property type="entry name" value="HISTONE H1"/>
    <property type="match status" value="1"/>
</dbReference>
<feature type="domain" description="DUF7726" evidence="2">
    <location>
        <begin position="42"/>
        <end position="77"/>
    </location>
</feature>
<feature type="region of interest" description="Disordered" evidence="1">
    <location>
        <begin position="1"/>
        <end position="39"/>
    </location>
</feature>
<dbReference type="EMBL" id="FJUX01000173">
    <property type="protein sequence ID" value="CZT12967.1"/>
    <property type="molecule type" value="Genomic_DNA"/>
</dbReference>